<evidence type="ECO:0000256" key="1">
    <source>
        <dbReference type="ARBA" id="ARBA00022490"/>
    </source>
</evidence>
<dbReference type="InterPro" id="IPR056792">
    <property type="entry name" value="PRC_RimM"/>
</dbReference>
<gene>
    <name evidence="5" type="primary">rimM</name>
    <name evidence="8" type="ORF">SAMN05660826_00218</name>
</gene>
<reference evidence="9" key="1">
    <citation type="submission" date="2016-11" db="EMBL/GenBank/DDBJ databases">
        <authorList>
            <person name="Varghese N."/>
            <person name="Submissions S."/>
        </authorList>
    </citation>
    <scope>NUCLEOTIDE SEQUENCE [LARGE SCALE GENOMIC DNA]</scope>
    <source>
        <strain evidence="9">DSM 18802</strain>
    </source>
</reference>
<dbReference type="InterPro" id="IPR009000">
    <property type="entry name" value="Transl_B-barrel_sf"/>
</dbReference>
<feature type="domain" description="Ribosome maturation factor RimM PRC barrel" evidence="7">
    <location>
        <begin position="102"/>
        <end position="169"/>
    </location>
</feature>
<dbReference type="InterPro" id="IPR002676">
    <property type="entry name" value="RimM_N"/>
</dbReference>
<dbReference type="AlphaFoldDB" id="A0A1M7G006"/>
<evidence type="ECO:0000256" key="5">
    <source>
        <dbReference type="HAMAP-Rule" id="MF_00014"/>
    </source>
</evidence>
<dbReference type="HAMAP" id="MF_00014">
    <property type="entry name" value="Ribosome_mat_RimM"/>
    <property type="match status" value="1"/>
</dbReference>
<keyword evidence="4 5" id="KW-0143">Chaperone</keyword>
<evidence type="ECO:0000313" key="8">
    <source>
        <dbReference type="EMBL" id="SHM09603.1"/>
    </source>
</evidence>
<evidence type="ECO:0000259" key="7">
    <source>
        <dbReference type="Pfam" id="PF24986"/>
    </source>
</evidence>
<comment type="subcellular location">
    <subcellularLocation>
        <location evidence="5">Cytoplasm</location>
    </subcellularLocation>
</comment>
<dbReference type="GO" id="GO:0006364">
    <property type="term" value="P:rRNA processing"/>
    <property type="evidence" value="ECO:0007669"/>
    <property type="project" value="UniProtKB-UniRule"/>
</dbReference>
<dbReference type="PANTHER" id="PTHR33692">
    <property type="entry name" value="RIBOSOME MATURATION FACTOR RIMM"/>
    <property type="match status" value="1"/>
</dbReference>
<evidence type="ECO:0000313" key="9">
    <source>
        <dbReference type="Proteomes" id="UP000184375"/>
    </source>
</evidence>
<protein>
    <recommendedName>
        <fullName evidence="5">Ribosome maturation factor RimM</fullName>
    </recommendedName>
</protein>
<dbReference type="NCBIfam" id="TIGR02273">
    <property type="entry name" value="16S_RimM"/>
    <property type="match status" value="1"/>
</dbReference>
<dbReference type="STRING" id="447595.SAMN05660826_00218"/>
<dbReference type="RefSeq" id="WP_073253362.1">
    <property type="nucleotide sequence ID" value="NZ_FRCR01000001.1"/>
</dbReference>
<dbReference type="OrthoDB" id="9810331at2"/>
<dbReference type="Proteomes" id="UP000184375">
    <property type="component" value="Unassembled WGS sequence"/>
</dbReference>
<dbReference type="InterPro" id="IPR036976">
    <property type="entry name" value="RimM_N_sf"/>
</dbReference>
<dbReference type="Gene3D" id="2.30.30.240">
    <property type="entry name" value="PRC-barrel domain"/>
    <property type="match status" value="1"/>
</dbReference>
<dbReference type="InterPro" id="IPR011033">
    <property type="entry name" value="PRC_barrel-like_sf"/>
</dbReference>
<dbReference type="GO" id="GO:0042274">
    <property type="term" value="P:ribosomal small subunit biogenesis"/>
    <property type="evidence" value="ECO:0007669"/>
    <property type="project" value="UniProtKB-UniRule"/>
</dbReference>
<evidence type="ECO:0000256" key="2">
    <source>
        <dbReference type="ARBA" id="ARBA00022517"/>
    </source>
</evidence>
<evidence type="ECO:0000259" key="6">
    <source>
        <dbReference type="Pfam" id="PF01782"/>
    </source>
</evidence>
<dbReference type="Pfam" id="PF01782">
    <property type="entry name" value="RimM"/>
    <property type="match status" value="1"/>
</dbReference>
<evidence type="ECO:0000256" key="4">
    <source>
        <dbReference type="ARBA" id="ARBA00023186"/>
    </source>
</evidence>
<dbReference type="InterPro" id="IPR011961">
    <property type="entry name" value="RimM"/>
</dbReference>
<comment type="domain">
    <text evidence="5">The PRC barrel domain binds ribosomal protein uS19.</text>
</comment>
<dbReference type="EMBL" id="FRCR01000001">
    <property type="protein sequence ID" value="SHM09603.1"/>
    <property type="molecule type" value="Genomic_DNA"/>
</dbReference>
<dbReference type="SUPFAM" id="SSF50447">
    <property type="entry name" value="Translation proteins"/>
    <property type="match status" value="1"/>
</dbReference>
<accession>A0A1M7G006</accession>
<keyword evidence="1 5" id="KW-0963">Cytoplasm</keyword>
<dbReference type="SUPFAM" id="SSF50346">
    <property type="entry name" value="PRC-barrel domain"/>
    <property type="match status" value="1"/>
</dbReference>
<dbReference type="GO" id="GO:0005737">
    <property type="term" value="C:cytoplasm"/>
    <property type="evidence" value="ECO:0007669"/>
    <property type="project" value="UniProtKB-SubCell"/>
</dbReference>
<dbReference type="Pfam" id="PF24986">
    <property type="entry name" value="PRC_RimM"/>
    <property type="match status" value="1"/>
</dbReference>
<proteinExistence type="inferred from homology"/>
<comment type="function">
    <text evidence="5">An accessory protein needed during the final step in the assembly of 30S ribosomal subunit, possibly for assembly of the head region. Essential for efficient processing of 16S rRNA. May be needed both before and after RbfA during the maturation of 16S rRNA. It has affinity for free ribosomal 30S subunits but not for 70S ribosomes.</text>
</comment>
<dbReference type="PANTHER" id="PTHR33692:SF1">
    <property type="entry name" value="RIBOSOME MATURATION FACTOR RIMM"/>
    <property type="match status" value="1"/>
</dbReference>
<name>A0A1M7G006_9FIRM</name>
<evidence type="ECO:0000256" key="3">
    <source>
        <dbReference type="ARBA" id="ARBA00022552"/>
    </source>
</evidence>
<dbReference type="GO" id="GO:0005840">
    <property type="term" value="C:ribosome"/>
    <property type="evidence" value="ECO:0007669"/>
    <property type="project" value="InterPro"/>
</dbReference>
<keyword evidence="3 5" id="KW-0698">rRNA processing</keyword>
<keyword evidence="2 5" id="KW-0690">Ribosome biogenesis</keyword>
<organism evidence="8 9">
    <name type="scientific">Caldanaerovirga acetigignens</name>
    <dbReference type="NCBI Taxonomy" id="447595"/>
    <lineage>
        <taxon>Bacteria</taxon>
        <taxon>Bacillati</taxon>
        <taxon>Bacillota</taxon>
        <taxon>Clostridia</taxon>
        <taxon>Thermosediminibacterales</taxon>
        <taxon>Thermosediminibacteraceae</taxon>
        <taxon>Caldanaerovirga</taxon>
    </lineage>
</organism>
<comment type="similarity">
    <text evidence="5">Belongs to the RimM family.</text>
</comment>
<keyword evidence="9" id="KW-1185">Reference proteome</keyword>
<feature type="domain" description="RimM N-terminal" evidence="6">
    <location>
        <begin position="6"/>
        <end position="88"/>
    </location>
</feature>
<dbReference type="Gene3D" id="2.40.30.60">
    <property type="entry name" value="RimM"/>
    <property type="match status" value="1"/>
</dbReference>
<comment type="subunit">
    <text evidence="5">Binds ribosomal protein uS19.</text>
</comment>
<sequence length="170" mass="19339">MREYITIGKVLCPWGIKGQVKVEPLTDDISRYQKLKSIFVEEDGALKAYDIESVIFLKKRFVVLKLHGIDTVDSAESFKNRYIMVHRKDAVKLPKGHYFICDIIGMEVYNEKDGTLLGRIKNVMKTGANDVYVVELQSGRELLIPAIKEVVKSIDVENGQMTVKLMEGML</sequence>
<dbReference type="GO" id="GO:0043022">
    <property type="term" value="F:ribosome binding"/>
    <property type="evidence" value="ECO:0007669"/>
    <property type="project" value="InterPro"/>
</dbReference>